<proteinExistence type="predicted"/>
<sequence length="55" mass="6088">MDGRAVAFHTPAHLRSFKKDDVILTTYILEFGAALEPNACQKMTKSTECLFEALG</sequence>
<evidence type="ECO:0000313" key="2">
    <source>
        <dbReference type="Proteomes" id="UP000019149"/>
    </source>
</evidence>
<name>W6U4K6_ECHGR</name>
<dbReference type="KEGG" id="egl:EGR_09679"/>
<dbReference type="RefSeq" id="XP_024346667.1">
    <property type="nucleotide sequence ID" value="XM_024498928.1"/>
</dbReference>
<reference evidence="1 2" key="1">
    <citation type="journal article" date="2013" name="Nat. Genet.">
        <title>The genome of the hydatid tapeworm Echinococcus granulosus.</title>
        <authorList>
            <person name="Zheng H."/>
            <person name="Zhang W."/>
            <person name="Zhang L."/>
            <person name="Zhang Z."/>
            <person name="Li J."/>
            <person name="Lu G."/>
            <person name="Zhu Y."/>
            <person name="Wang Y."/>
            <person name="Huang Y."/>
            <person name="Liu J."/>
            <person name="Kang H."/>
            <person name="Chen J."/>
            <person name="Wang L."/>
            <person name="Chen A."/>
            <person name="Yu S."/>
            <person name="Gao Z."/>
            <person name="Jin L."/>
            <person name="Gu W."/>
            <person name="Wang Z."/>
            <person name="Zhao L."/>
            <person name="Shi B."/>
            <person name="Wen H."/>
            <person name="Lin R."/>
            <person name="Jones M.K."/>
            <person name="Brejova B."/>
            <person name="Vinar T."/>
            <person name="Zhao G."/>
            <person name="McManus D.P."/>
            <person name="Chen Z."/>
            <person name="Zhou Y."/>
            <person name="Wang S."/>
        </authorList>
    </citation>
    <scope>NUCLEOTIDE SEQUENCE [LARGE SCALE GENOMIC DNA]</scope>
</reference>
<keyword evidence="2" id="KW-1185">Reference proteome</keyword>
<organism evidence="1 2">
    <name type="scientific">Echinococcus granulosus</name>
    <name type="common">Hydatid tapeworm</name>
    <dbReference type="NCBI Taxonomy" id="6210"/>
    <lineage>
        <taxon>Eukaryota</taxon>
        <taxon>Metazoa</taxon>
        <taxon>Spiralia</taxon>
        <taxon>Lophotrochozoa</taxon>
        <taxon>Platyhelminthes</taxon>
        <taxon>Cestoda</taxon>
        <taxon>Eucestoda</taxon>
        <taxon>Cyclophyllidea</taxon>
        <taxon>Taeniidae</taxon>
        <taxon>Echinococcus</taxon>
        <taxon>Echinococcus granulosus group</taxon>
    </lineage>
</organism>
<comment type="caution">
    <text evidence="1">The sequence shown here is derived from an EMBL/GenBank/DDBJ whole genome shotgun (WGS) entry which is preliminary data.</text>
</comment>
<dbReference type="Proteomes" id="UP000019149">
    <property type="component" value="Unassembled WGS sequence"/>
</dbReference>
<accession>W6U4K6</accession>
<dbReference type="CTD" id="36345394"/>
<protein>
    <submittedName>
        <fullName evidence="1">Uncharacterized protein</fullName>
    </submittedName>
</protein>
<dbReference type="EMBL" id="APAU02000160">
    <property type="protein sequence ID" value="EUB55471.1"/>
    <property type="molecule type" value="Genomic_DNA"/>
</dbReference>
<evidence type="ECO:0000313" key="1">
    <source>
        <dbReference type="EMBL" id="EUB55471.1"/>
    </source>
</evidence>
<dbReference type="GeneID" id="36345394"/>
<gene>
    <name evidence="1" type="ORF">EGR_09679</name>
</gene>
<dbReference type="AlphaFoldDB" id="W6U4K6"/>